<keyword evidence="1" id="KW-0812">Transmembrane</keyword>
<comment type="caution">
    <text evidence="2">The sequence shown here is derived from an EMBL/GenBank/DDBJ whole genome shotgun (WGS) entry which is preliminary data.</text>
</comment>
<evidence type="ECO:0000313" key="2">
    <source>
        <dbReference type="EMBL" id="NGO55152.1"/>
    </source>
</evidence>
<feature type="transmembrane region" description="Helical" evidence="1">
    <location>
        <begin position="38"/>
        <end position="60"/>
    </location>
</feature>
<evidence type="ECO:0000313" key="3">
    <source>
        <dbReference type="Proteomes" id="UP001642900"/>
    </source>
</evidence>
<keyword evidence="3" id="KW-1185">Reference proteome</keyword>
<dbReference type="PROSITE" id="PS51257">
    <property type="entry name" value="PROKAR_LIPOPROTEIN"/>
    <property type="match status" value="1"/>
</dbReference>
<dbReference type="RefSeq" id="WP_165033513.1">
    <property type="nucleotide sequence ID" value="NZ_JAAKZF010000082.1"/>
</dbReference>
<dbReference type="EMBL" id="JAAKZF010000082">
    <property type="protein sequence ID" value="NGO55152.1"/>
    <property type="molecule type" value="Genomic_DNA"/>
</dbReference>
<organism evidence="2 3">
    <name type="scientific">Allomesorhizobium camelthorni</name>
    <dbReference type="NCBI Taxonomy" id="475069"/>
    <lineage>
        <taxon>Bacteria</taxon>
        <taxon>Pseudomonadati</taxon>
        <taxon>Pseudomonadota</taxon>
        <taxon>Alphaproteobacteria</taxon>
        <taxon>Hyphomicrobiales</taxon>
        <taxon>Phyllobacteriaceae</taxon>
        <taxon>Allomesorhizobium</taxon>
    </lineage>
</organism>
<dbReference type="AlphaFoldDB" id="A0A6G4WK20"/>
<dbReference type="Proteomes" id="UP001642900">
    <property type="component" value="Unassembled WGS sequence"/>
</dbReference>
<keyword evidence="1" id="KW-1133">Transmembrane helix</keyword>
<sequence>MLRLLPGIIASALAAFAGIYGLLWLACYISDHDSLVMLHMYSSSIILSVAFGIIVPLNIGKLHAIAGWMRRKAPFS</sequence>
<gene>
    <name evidence="2" type="ORF">G6N73_29380</name>
</gene>
<accession>A0A6G4WK20</accession>
<keyword evidence="1" id="KW-0472">Membrane</keyword>
<reference evidence="2 3" key="1">
    <citation type="submission" date="2020-02" db="EMBL/GenBank/DDBJ databases">
        <title>Genome sequence of strain CCNWXJ40-4.</title>
        <authorList>
            <person name="Gao J."/>
            <person name="Sun J."/>
        </authorList>
    </citation>
    <scope>NUCLEOTIDE SEQUENCE [LARGE SCALE GENOMIC DNA]</scope>
    <source>
        <strain evidence="2 3">CCNWXJ 40-4</strain>
    </source>
</reference>
<evidence type="ECO:0000256" key="1">
    <source>
        <dbReference type="SAM" id="Phobius"/>
    </source>
</evidence>
<proteinExistence type="predicted"/>
<feature type="transmembrane region" description="Helical" evidence="1">
    <location>
        <begin position="7"/>
        <end position="26"/>
    </location>
</feature>
<name>A0A6G4WK20_9HYPH</name>
<protein>
    <submittedName>
        <fullName evidence="2">Uncharacterized protein</fullName>
    </submittedName>
</protein>